<organism evidence="1 2">
    <name type="scientific">Dovyalis caffra</name>
    <dbReference type="NCBI Taxonomy" id="77055"/>
    <lineage>
        <taxon>Eukaryota</taxon>
        <taxon>Viridiplantae</taxon>
        <taxon>Streptophyta</taxon>
        <taxon>Embryophyta</taxon>
        <taxon>Tracheophyta</taxon>
        <taxon>Spermatophyta</taxon>
        <taxon>Magnoliopsida</taxon>
        <taxon>eudicotyledons</taxon>
        <taxon>Gunneridae</taxon>
        <taxon>Pentapetalae</taxon>
        <taxon>rosids</taxon>
        <taxon>fabids</taxon>
        <taxon>Malpighiales</taxon>
        <taxon>Salicaceae</taxon>
        <taxon>Flacourtieae</taxon>
        <taxon>Dovyalis</taxon>
    </lineage>
</organism>
<evidence type="ECO:0000313" key="2">
    <source>
        <dbReference type="Proteomes" id="UP001314170"/>
    </source>
</evidence>
<accession>A0AAV1R6T9</accession>
<keyword evidence="2" id="KW-1185">Reference proteome</keyword>
<proteinExistence type="predicted"/>
<dbReference type="EMBL" id="CAWUPB010000893">
    <property type="protein sequence ID" value="CAK7328225.1"/>
    <property type="molecule type" value="Genomic_DNA"/>
</dbReference>
<name>A0AAV1R6T9_9ROSI</name>
<dbReference type="Proteomes" id="UP001314170">
    <property type="component" value="Unassembled WGS sequence"/>
</dbReference>
<evidence type="ECO:0000313" key="1">
    <source>
        <dbReference type="EMBL" id="CAK7328225.1"/>
    </source>
</evidence>
<protein>
    <submittedName>
        <fullName evidence="1">Uncharacterized protein</fullName>
    </submittedName>
</protein>
<comment type="caution">
    <text evidence="1">The sequence shown here is derived from an EMBL/GenBank/DDBJ whole genome shotgun (WGS) entry which is preliminary data.</text>
</comment>
<sequence length="60" mass="6745">MIADGSSLRSLKRKRLPTSVDCTDPEAAAAERRLIASISSIQRSIKKFWPQGRKVIYLID</sequence>
<dbReference type="AlphaFoldDB" id="A0AAV1R6T9"/>
<reference evidence="1 2" key="1">
    <citation type="submission" date="2024-01" db="EMBL/GenBank/DDBJ databases">
        <authorList>
            <person name="Waweru B."/>
        </authorList>
    </citation>
    <scope>NUCLEOTIDE SEQUENCE [LARGE SCALE GENOMIC DNA]</scope>
</reference>
<gene>
    <name evidence="1" type="ORF">DCAF_LOCUS5946</name>
</gene>